<dbReference type="OrthoDB" id="2455618at2"/>
<evidence type="ECO:0000313" key="2">
    <source>
        <dbReference type="Proteomes" id="UP000315753"/>
    </source>
</evidence>
<accession>A0A540V532</accession>
<sequence length="170" mass="20498">MARIQVNNDILNLVQLQEELDGILFDYIDTSQKWDSAYNELKQLLEELIAYFKNYLRKNDGKLPDNEMYWSLFMDITSRIIYFKTFAYMNLLNDINEEQKEAIKQALHDAAGCLPNVQGRNMEFFQEISQTYHQLFQEKDDFEKYYYDKNNSLHDCLEYFNEYCVQKILN</sequence>
<keyword evidence="2" id="KW-1185">Reference proteome</keyword>
<reference evidence="1 2" key="1">
    <citation type="submission" date="2019-06" db="EMBL/GenBank/DDBJ databases">
        <title>Genome sequence of Ureibacillus terrenus.</title>
        <authorList>
            <person name="Maclea K.S."/>
            <person name="Simoes M."/>
        </authorList>
    </citation>
    <scope>NUCLEOTIDE SEQUENCE [LARGE SCALE GENOMIC DNA]</scope>
    <source>
        <strain evidence="1 2">ATCC BAA-384</strain>
    </source>
</reference>
<evidence type="ECO:0000313" key="1">
    <source>
        <dbReference type="EMBL" id="TQE91865.1"/>
    </source>
</evidence>
<gene>
    <name evidence="1" type="ORF">FKZ59_03870</name>
</gene>
<dbReference type="Proteomes" id="UP000315753">
    <property type="component" value="Unassembled WGS sequence"/>
</dbReference>
<name>A0A540V532_9BACL</name>
<proteinExistence type="predicted"/>
<protein>
    <submittedName>
        <fullName evidence="1">Uncharacterized protein</fullName>
    </submittedName>
</protein>
<organism evidence="1 2">
    <name type="scientific">Ureibacillus terrenus</name>
    <dbReference type="NCBI Taxonomy" id="118246"/>
    <lineage>
        <taxon>Bacteria</taxon>
        <taxon>Bacillati</taxon>
        <taxon>Bacillota</taxon>
        <taxon>Bacilli</taxon>
        <taxon>Bacillales</taxon>
        <taxon>Caryophanaceae</taxon>
        <taxon>Ureibacillus</taxon>
    </lineage>
</organism>
<dbReference type="EMBL" id="VIGD01000003">
    <property type="protein sequence ID" value="TQE91865.1"/>
    <property type="molecule type" value="Genomic_DNA"/>
</dbReference>
<comment type="caution">
    <text evidence="1">The sequence shown here is derived from an EMBL/GenBank/DDBJ whole genome shotgun (WGS) entry which is preliminary data.</text>
</comment>
<dbReference type="AlphaFoldDB" id="A0A540V532"/>
<dbReference type="RefSeq" id="WP_141601424.1">
    <property type="nucleotide sequence ID" value="NZ_JARMSB010000043.1"/>
</dbReference>